<dbReference type="InterPro" id="IPR000571">
    <property type="entry name" value="Znf_CCCH"/>
</dbReference>
<dbReference type="GeneTree" id="ENSGT00390000018542"/>
<evidence type="ECO:0000256" key="2">
    <source>
        <dbReference type="ARBA" id="ARBA00022771"/>
    </source>
</evidence>
<dbReference type="SUPFAM" id="SSF48452">
    <property type="entry name" value="TPR-like"/>
    <property type="match status" value="1"/>
</dbReference>
<evidence type="ECO:0000256" key="4">
    <source>
        <dbReference type="PROSITE-ProRule" id="PRU00723"/>
    </source>
</evidence>
<reference evidence="8" key="2">
    <citation type="submission" date="2023-03" db="EMBL/GenBank/DDBJ databases">
        <authorList>
            <consortium name="Wellcome Sanger Institute Data Sharing"/>
        </authorList>
    </citation>
    <scope>NUCLEOTIDE SEQUENCE [LARGE SCALE GENOMIC DNA]</scope>
</reference>
<feature type="region of interest" description="Disordered" evidence="5">
    <location>
        <begin position="253"/>
        <end position="274"/>
    </location>
</feature>
<keyword evidence="2 4" id="KW-0863">Zinc-finger</keyword>
<evidence type="ECO:0000256" key="3">
    <source>
        <dbReference type="ARBA" id="ARBA00022833"/>
    </source>
</evidence>
<dbReference type="PANTHER" id="PTHR14928">
    <property type="entry name" value="MICRO-RNA BINDING ZINC FINGER CCCH DOMAIN-CONTAINING PROTEIN 7"/>
    <property type="match status" value="1"/>
</dbReference>
<organism evidence="7 8">
    <name type="scientific">Astatotilapia calliptera</name>
    <name type="common">Eastern happy</name>
    <name type="synonym">Chromis callipterus</name>
    <dbReference type="NCBI Taxonomy" id="8154"/>
    <lineage>
        <taxon>Eukaryota</taxon>
        <taxon>Metazoa</taxon>
        <taxon>Chordata</taxon>
        <taxon>Craniata</taxon>
        <taxon>Vertebrata</taxon>
        <taxon>Euteleostomi</taxon>
        <taxon>Actinopterygii</taxon>
        <taxon>Neopterygii</taxon>
        <taxon>Teleostei</taxon>
        <taxon>Neoteleostei</taxon>
        <taxon>Acanthomorphata</taxon>
        <taxon>Ovalentaria</taxon>
        <taxon>Cichlomorphae</taxon>
        <taxon>Cichliformes</taxon>
        <taxon>Cichlidae</taxon>
        <taxon>African cichlids</taxon>
        <taxon>Pseudocrenilabrinae</taxon>
        <taxon>Haplochromini</taxon>
        <taxon>Astatotilapia</taxon>
    </lineage>
</organism>
<dbReference type="GO" id="GO:0035198">
    <property type="term" value="F:miRNA binding"/>
    <property type="evidence" value="ECO:0007669"/>
    <property type="project" value="InterPro"/>
</dbReference>
<dbReference type="PROSITE" id="PS50103">
    <property type="entry name" value="ZF_C3H1"/>
    <property type="match status" value="1"/>
</dbReference>
<dbReference type="InterPro" id="IPR022755">
    <property type="entry name" value="Znf_C2H2_jaz"/>
</dbReference>
<dbReference type="InterPro" id="IPR039691">
    <property type="entry name" value="ZC3H7A/B"/>
</dbReference>
<keyword evidence="8" id="KW-1185">Reference proteome</keyword>
<evidence type="ECO:0000313" key="7">
    <source>
        <dbReference type="Ensembl" id="ENSACLP00000020439.2"/>
    </source>
</evidence>
<protein>
    <submittedName>
        <fullName evidence="7">Zinc finger CCCH-type containing 7B</fullName>
    </submittedName>
</protein>
<keyword evidence="1 4" id="KW-0479">Metal-binding</keyword>
<feature type="compositionally biased region" description="Gly residues" evidence="5">
    <location>
        <begin position="808"/>
        <end position="820"/>
    </location>
</feature>
<dbReference type="AlphaFoldDB" id="A0A3P8PU55"/>
<dbReference type="SUPFAM" id="SSF57667">
    <property type="entry name" value="beta-beta-alpha zinc fingers"/>
    <property type="match status" value="1"/>
</dbReference>
<feature type="domain" description="C3H1-type" evidence="6">
    <location>
        <begin position="1024"/>
        <end position="1050"/>
    </location>
</feature>
<dbReference type="PANTHER" id="PTHR14928:SF6">
    <property type="entry name" value="ZINC FINGER CCCH DOMAIN-CONTAINING PROTEIN 7B"/>
    <property type="match status" value="1"/>
</dbReference>
<sequence>MYSGCRESKLIRGEGSVGRLQTKPPRGLLLSKSLRLRPETAWHTFKLCFGSMNFLASSSSTVDKHGPWPRETQGGDKQSSGFYTDFLTQLVCNLLDEGNAFFRDGQCEQAVKEFSEGLNVSCYAETEEIKIPEALLESLYVNRAAAYHSLGEYEQGVLDCNSALEVCKDSRRALYKKALCLKGLGKYKEAYDCSASYLLINPQDQQVNELAQELANHLGLKIRKPYVSAKMSGGNVENGNGVAPVNFPSVPQSSFPSTPTSCSTPTNSAVPERSGTIEDSELMGDDIDSLLDCVSTEPETAEDVFSVPSGTSTCTQRGPSVLPAPTPQLPPAFFSSAVNQLNSLDSFSGSGLGTSAATLDILDDLSTSEKGGVADASNLLLTPTKLDGLDGLDSLDSLDSLDDALDKMPRAAAAEEVIEAKTELDVGEKSLDELLDELDPLETLSNPSSQGDHVSKIRNRSMDRLDSLDSLDSFSSIEGVRVVSSAVLVGGSGLDSLSDFNSAGISGSHSIAAPVMRSPKNHYKAKENQRPGAVYNPLSSTHEFLQACFACYPREGVGIYTYVHKPDLVHNCKRDILLCRLKADPPLDWTRVRPLPILKAFGGRFLLCKELLKSGELGVCKYGEKCTFAYNQMEIDVWTEEKKGRLDRTRLFGTKAFKLDPVSSIICLLQENKGTFMFLCQACYDSKPRIISKRFQDDQTICSNLDVRHNFDANKCLAFVVRTHNVIYKKVRPLSILCHMDLCNQAIRYGCVREDNCHYAHSVIELKTWKVQRETGVSPDEIVRISAKYHDKQEQNSSKQKGNRVPFEGGGSKPGGGGGAGKSLNMRMKFACCQCWLDGLISEPDKGLKHCGAKARHAWTKDRRVLLVKSQERSKWVQVRPLPHAKDLPAQYYMCAQILEKRKCSYSGVCTFAHSPEEKDMWMYMKNNDLKDMQQMYDMWLELSGYNRQADGSTVNQPSPEEKYITMPTDYAEPMSGFHCRLCGKHSNSERQWQQHISTEKHKDRVFSCEGEDEALTWSYRFPGTRFELCSKLDGSCPDGACCDYAHSPEELQEWIERREFLRQKLAKAREDMLVMPDEVDFGKYNFLLQD</sequence>
<dbReference type="GO" id="GO:0035196">
    <property type="term" value="P:miRNA processing"/>
    <property type="evidence" value="ECO:0007669"/>
    <property type="project" value="TreeGrafter"/>
</dbReference>
<evidence type="ECO:0000256" key="5">
    <source>
        <dbReference type="SAM" id="MobiDB-lite"/>
    </source>
</evidence>
<dbReference type="InterPro" id="IPR011990">
    <property type="entry name" value="TPR-like_helical_dom_sf"/>
</dbReference>
<reference evidence="7" key="3">
    <citation type="submission" date="2025-08" db="UniProtKB">
        <authorList>
            <consortium name="Ensembl"/>
        </authorList>
    </citation>
    <scope>IDENTIFICATION</scope>
</reference>
<evidence type="ECO:0000313" key="8">
    <source>
        <dbReference type="Proteomes" id="UP000265100"/>
    </source>
</evidence>
<proteinExistence type="predicted"/>
<evidence type="ECO:0000259" key="6">
    <source>
        <dbReference type="PROSITE" id="PS50103"/>
    </source>
</evidence>
<feature type="region of interest" description="Disordered" evidence="5">
    <location>
        <begin position="300"/>
        <end position="319"/>
    </location>
</feature>
<feature type="compositionally biased region" description="Polar residues" evidence="5">
    <location>
        <begin position="308"/>
        <end position="318"/>
    </location>
</feature>
<feature type="compositionally biased region" description="Low complexity" evidence="5">
    <location>
        <begin position="253"/>
        <end position="268"/>
    </location>
</feature>
<feature type="zinc finger region" description="C3H1-type" evidence="4">
    <location>
        <begin position="1024"/>
        <end position="1050"/>
    </location>
</feature>
<feature type="region of interest" description="Disordered" evidence="5">
    <location>
        <begin position="788"/>
        <end position="820"/>
    </location>
</feature>
<keyword evidence="3 4" id="KW-0862">Zinc</keyword>
<dbReference type="InterPro" id="IPR019734">
    <property type="entry name" value="TPR_rpt"/>
</dbReference>
<dbReference type="Pfam" id="PF12171">
    <property type="entry name" value="zf-C2H2_jaz"/>
    <property type="match status" value="1"/>
</dbReference>
<accession>A0A3P8PU55</accession>
<reference evidence="7 8" key="1">
    <citation type="submission" date="2018-05" db="EMBL/GenBank/DDBJ databases">
        <authorList>
            <person name="Datahose"/>
        </authorList>
    </citation>
    <scope>NUCLEOTIDE SEQUENCE</scope>
</reference>
<dbReference type="Gene3D" id="3.30.160.60">
    <property type="entry name" value="Classic Zinc Finger"/>
    <property type="match status" value="1"/>
</dbReference>
<dbReference type="Proteomes" id="UP000265100">
    <property type="component" value="Chromosome 4"/>
</dbReference>
<dbReference type="SMART" id="SM00028">
    <property type="entry name" value="TPR"/>
    <property type="match status" value="2"/>
</dbReference>
<dbReference type="Bgee" id="ENSACLG00000013897">
    <property type="expression patterns" value="Expressed in liver and 8 other cell types or tissues"/>
</dbReference>
<dbReference type="Ensembl" id="ENSACLT00000020913.2">
    <property type="protein sequence ID" value="ENSACLP00000020439.2"/>
    <property type="gene ID" value="ENSACLG00000013897.2"/>
</dbReference>
<dbReference type="OrthoDB" id="433738at2759"/>
<name>A0A3P8PU55_ASTCA</name>
<dbReference type="InterPro" id="IPR036236">
    <property type="entry name" value="Znf_C2H2_sf"/>
</dbReference>
<reference evidence="7" key="4">
    <citation type="submission" date="2025-09" db="UniProtKB">
        <authorList>
            <consortium name="Ensembl"/>
        </authorList>
    </citation>
    <scope>IDENTIFICATION</scope>
</reference>
<dbReference type="GO" id="GO:0008270">
    <property type="term" value="F:zinc ion binding"/>
    <property type="evidence" value="ECO:0007669"/>
    <property type="project" value="UniProtKB-KW"/>
</dbReference>
<dbReference type="OMA" id="QWQRHIS"/>
<evidence type="ECO:0000256" key="1">
    <source>
        <dbReference type="ARBA" id="ARBA00022723"/>
    </source>
</evidence>
<dbReference type="Gene3D" id="1.25.40.10">
    <property type="entry name" value="Tetratricopeptide repeat domain"/>
    <property type="match status" value="1"/>
</dbReference>